<evidence type="ECO:0000256" key="2">
    <source>
        <dbReference type="SAM" id="MobiDB-lite"/>
    </source>
</evidence>
<dbReference type="Proteomes" id="UP001172457">
    <property type="component" value="Chromosome 8"/>
</dbReference>
<dbReference type="InterPro" id="IPR036875">
    <property type="entry name" value="Znf_CCHC_sf"/>
</dbReference>
<dbReference type="InterPro" id="IPR001878">
    <property type="entry name" value="Znf_CCHC"/>
</dbReference>
<dbReference type="GO" id="GO:0008270">
    <property type="term" value="F:zinc ion binding"/>
    <property type="evidence" value="ECO:0007669"/>
    <property type="project" value="UniProtKB-KW"/>
</dbReference>
<evidence type="ECO:0000259" key="3">
    <source>
        <dbReference type="PROSITE" id="PS50158"/>
    </source>
</evidence>
<comment type="caution">
    <text evidence="4">The sequence shown here is derived from an EMBL/GenBank/DDBJ whole genome shotgun (WGS) entry which is preliminary data.</text>
</comment>
<reference evidence="4" key="1">
    <citation type="submission" date="2023-03" db="EMBL/GenBank/DDBJ databases">
        <title>Chromosome-scale reference genome and RAD-based genetic map of yellow starthistle (Centaurea solstitialis) reveal putative structural variation and QTLs associated with invader traits.</title>
        <authorList>
            <person name="Reatini B."/>
            <person name="Cang F.A."/>
            <person name="Jiang Q."/>
            <person name="Mckibben M.T.W."/>
            <person name="Barker M.S."/>
            <person name="Rieseberg L.H."/>
            <person name="Dlugosch K.M."/>
        </authorList>
    </citation>
    <scope>NUCLEOTIDE SEQUENCE</scope>
    <source>
        <strain evidence="4">CAN-66</strain>
        <tissue evidence="4">Leaf</tissue>
    </source>
</reference>
<keyword evidence="1" id="KW-0862">Zinc</keyword>
<dbReference type="PROSITE" id="PS50158">
    <property type="entry name" value="ZF_CCHC"/>
    <property type="match status" value="1"/>
</dbReference>
<organism evidence="4 5">
    <name type="scientific">Centaurea solstitialis</name>
    <name type="common">yellow star-thistle</name>
    <dbReference type="NCBI Taxonomy" id="347529"/>
    <lineage>
        <taxon>Eukaryota</taxon>
        <taxon>Viridiplantae</taxon>
        <taxon>Streptophyta</taxon>
        <taxon>Embryophyta</taxon>
        <taxon>Tracheophyta</taxon>
        <taxon>Spermatophyta</taxon>
        <taxon>Magnoliopsida</taxon>
        <taxon>eudicotyledons</taxon>
        <taxon>Gunneridae</taxon>
        <taxon>Pentapetalae</taxon>
        <taxon>asterids</taxon>
        <taxon>campanulids</taxon>
        <taxon>Asterales</taxon>
        <taxon>Asteraceae</taxon>
        <taxon>Carduoideae</taxon>
        <taxon>Cardueae</taxon>
        <taxon>Centaureinae</taxon>
        <taxon>Centaurea</taxon>
    </lineage>
</organism>
<dbReference type="Pfam" id="PF00098">
    <property type="entry name" value="zf-CCHC"/>
    <property type="match status" value="1"/>
</dbReference>
<feature type="region of interest" description="Disordered" evidence="2">
    <location>
        <begin position="197"/>
        <end position="220"/>
    </location>
</feature>
<dbReference type="Gene3D" id="4.10.60.10">
    <property type="entry name" value="Zinc finger, CCHC-type"/>
    <property type="match status" value="1"/>
</dbReference>
<name>A0AA38SLX5_9ASTR</name>
<evidence type="ECO:0000313" key="5">
    <source>
        <dbReference type="Proteomes" id="UP001172457"/>
    </source>
</evidence>
<proteinExistence type="predicted"/>
<dbReference type="InterPro" id="IPR032567">
    <property type="entry name" value="RTL1-rel"/>
</dbReference>
<protein>
    <recommendedName>
        <fullName evidence="3">CCHC-type domain-containing protein</fullName>
    </recommendedName>
</protein>
<sequence>MVTTPPKLTRGCSYKAFAACKPPTYKGERDPVLSMRWIEEIKMAFETCKYANEDKVVYARSMVKADALSWWTWRPEEEGPRLLVSFLNHDSYQFGPRSHKKPNKFCSLAATKKMEEEFLQLKQGNLPVQEYTTHFIEKSRFAEVYVPTEGHREERFIWGLKRSIREFMMGKDSAAFQASINAAEMIEREKDRQMLEQAGEKRKWDKPVNDPRKGKAPRFEHRGGQGLGIKLCGKCHRVHCRNCQLGTVTCFQCGKSGHLSRDCPRKRSCFHCGSPNHIRPDFPELKRGEAPMIGGRAAEGKDYRKAAPTQARGRAFRMTVEEAEEAPDVVTGTFLVNSLRAKVLFDTVQFCRAEGLLVPLFLQIGLFLYEPPSI</sequence>
<dbReference type="AlphaFoldDB" id="A0AA38SLX5"/>
<evidence type="ECO:0000313" key="4">
    <source>
        <dbReference type="EMBL" id="KAJ9538321.1"/>
    </source>
</evidence>
<dbReference type="PANTHER" id="PTHR15503">
    <property type="entry name" value="LDOC1 RELATED"/>
    <property type="match status" value="1"/>
</dbReference>
<keyword evidence="5" id="KW-1185">Reference proteome</keyword>
<dbReference type="EMBL" id="JARYMX010000008">
    <property type="protein sequence ID" value="KAJ9538321.1"/>
    <property type="molecule type" value="Genomic_DNA"/>
</dbReference>
<evidence type="ECO:0000256" key="1">
    <source>
        <dbReference type="PROSITE-ProRule" id="PRU00047"/>
    </source>
</evidence>
<dbReference type="PANTHER" id="PTHR15503:SF42">
    <property type="entry name" value="ZINC FINGER, CCHC-TYPE, RETROTRANSPOSON GAG DOMAIN, ASPARTIC PEPTIDASE DOMAIN PROTEIN-RELATED"/>
    <property type="match status" value="1"/>
</dbReference>
<gene>
    <name evidence="4" type="ORF">OSB04_031054</name>
</gene>
<keyword evidence="1" id="KW-0863">Zinc-finger</keyword>
<dbReference type="Pfam" id="PF08284">
    <property type="entry name" value="RVP_2"/>
    <property type="match status" value="1"/>
</dbReference>
<dbReference type="SMART" id="SM00343">
    <property type="entry name" value="ZnF_C2HC"/>
    <property type="match status" value="2"/>
</dbReference>
<dbReference type="SUPFAM" id="SSF57756">
    <property type="entry name" value="Retrovirus zinc finger-like domains"/>
    <property type="match status" value="1"/>
</dbReference>
<keyword evidence="1" id="KW-0479">Metal-binding</keyword>
<accession>A0AA38SLX5</accession>
<feature type="domain" description="CCHC-type" evidence="3">
    <location>
        <begin position="250"/>
        <end position="265"/>
    </location>
</feature>
<dbReference type="GO" id="GO:0003676">
    <property type="term" value="F:nucleic acid binding"/>
    <property type="evidence" value="ECO:0007669"/>
    <property type="project" value="InterPro"/>
</dbReference>